<accession>A0A380C3X6</accession>
<organism evidence="1 2">
    <name type="scientific">Sphingobacterium spiritivorum</name>
    <name type="common">Flavobacterium spiritivorum</name>
    <dbReference type="NCBI Taxonomy" id="258"/>
    <lineage>
        <taxon>Bacteria</taxon>
        <taxon>Pseudomonadati</taxon>
        <taxon>Bacteroidota</taxon>
        <taxon>Sphingobacteriia</taxon>
        <taxon>Sphingobacteriales</taxon>
        <taxon>Sphingobacteriaceae</taxon>
        <taxon>Sphingobacterium</taxon>
    </lineage>
</organism>
<dbReference type="AlphaFoldDB" id="A0A380C3X6"/>
<name>A0A380C3X6_SPHSI</name>
<proteinExistence type="predicted"/>
<sequence>METCDIVTDAKLKYSSKKLSKEVSHNGSADELLEAILKKETGIFTDKNIEDLKDGAIQVNLMPQK</sequence>
<dbReference type="EMBL" id="UGYW01000002">
    <property type="protein sequence ID" value="SUJ12262.1"/>
    <property type="molecule type" value="Genomic_DNA"/>
</dbReference>
<gene>
    <name evidence="1" type="ORF">NCTC11388_02203</name>
</gene>
<dbReference type="RefSeq" id="WP_258862191.1">
    <property type="nucleotide sequence ID" value="NZ_UGYW01000002.1"/>
</dbReference>
<dbReference type="Proteomes" id="UP000254893">
    <property type="component" value="Unassembled WGS sequence"/>
</dbReference>
<evidence type="ECO:0000313" key="1">
    <source>
        <dbReference type="EMBL" id="SUJ12262.1"/>
    </source>
</evidence>
<reference evidence="1 2" key="1">
    <citation type="submission" date="2018-06" db="EMBL/GenBank/DDBJ databases">
        <authorList>
            <consortium name="Pathogen Informatics"/>
            <person name="Doyle S."/>
        </authorList>
    </citation>
    <scope>NUCLEOTIDE SEQUENCE [LARGE SCALE GENOMIC DNA]</scope>
    <source>
        <strain evidence="1 2">NCTC11388</strain>
    </source>
</reference>
<evidence type="ECO:0000313" key="2">
    <source>
        <dbReference type="Proteomes" id="UP000254893"/>
    </source>
</evidence>
<protein>
    <submittedName>
        <fullName evidence="1">Uncharacterized protein</fullName>
    </submittedName>
</protein>